<sequence>MSAHVDFGPFCSSICDPLVPISTTTPVFTTATTIVTTPTATAKAGTATRDLEYAVRPSSKQMAPSSEPEPTYKSTKSLAGETIRQRPSFQTPTALFLPPMVESLPTSTPPPPKEKRCFFPIFTCLPVRLYFGI</sequence>
<proteinExistence type="predicted"/>
<evidence type="ECO:0000256" key="1">
    <source>
        <dbReference type="SAM" id="MobiDB-lite"/>
    </source>
</evidence>
<organism evidence="2 3">
    <name type="scientific">Protopolystoma xenopodis</name>
    <dbReference type="NCBI Taxonomy" id="117903"/>
    <lineage>
        <taxon>Eukaryota</taxon>
        <taxon>Metazoa</taxon>
        <taxon>Spiralia</taxon>
        <taxon>Lophotrochozoa</taxon>
        <taxon>Platyhelminthes</taxon>
        <taxon>Monogenea</taxon>
        <taxon>Polyopisthocotylea</taxon>
        <taxon>Polystomatidea</taxon>
        <taxon>Polystomatidae</taxon>
        <taxon>Protopolystoma</taxon>
    </lineage>
</organism>
<accession>A0A448WFV6</accession>
<evidence type="ECO:0000313" key="2">
    <source>
        <dbReference type="EMBL" id="VEL10784.1"/>
    </source>
</evidence>
<comment type="caution">
    <text evidence="2">The sequence shown here is derived from an EMBL/GenBank/DDBJ whole genome shotgun (WGS) entry which is preliminary data.</text>
</comment>
<dbReference type="Proteomes" id="UP000784294">
    <property type="component" value="Unassembled WGS sequence"/>
</dbReference>
<reference evidence="2" key="1">
    <citation type="submission" date="2018-11" db="EMBL/GenBank/DDBJ databases">
        <authorList>
            <consortium name="Pathogen Informatics"/>
        </authorList>
    </citation>
    <scope>NUCLEOTIDE SEQUENCE</scope>
</reference>
<feature type="region of interest" description="Disordered" evidence="1">
    <location>
        <begin position="55"/>
        <end position="80"/>
    </location>
</feature>
<keyword evidence="3" id="KW-1185">Reference proteome</keyword>
<name>A0A448WFV6_9PLAT</name>
<dbReference type="AlphaFoldDB" id="A0A448WFV6"/>
<evidence type="ECO:0000313" key="3">
    <source>
        <dbReference type="Proteomes" id="UP000784294"/>
    </source>
</evidence>
<dbReference type="EMBL" id="CAAALY010009925">
    <property type="protein sequence ID" value="VEL10784.1"/>
    <property type="molecule type" value="Genomic_DNA"/>
</dbReference>
<protein>
    <submittedName>
        <fullName evidence="2">Uncharacterized protein</fullName>
    </submittedName>
</protein>
<gene>
    <name evidence="2" type="ORF">PXEA_LOCUS4224</name>
</gene>